<accession>A0A5J9VEQ6</accession>
<reference evidence="2 3" key="1">
    <citation type="journal article" date="2019" name="Sci. Rep.">
        <title>A high-quality genome of Eragrostis curvula grass provides insights into Poaceae evolution and supports new strategies to enhance forage quality.</title>
        <authorList>
            <person name="Carballo J."/>
            <person name="Santos B.A.C.M."/>
            <person name="Zappacosta D."/>
            <person name="Garbus I."/>
            <person name="Selva J.P."/>
            <person name="Gallo C.A."/>
            <person name="Diaz A."/>
            <person name="Albertini E."/>
            <person name="Caccamo M."/>
            <person name="Echenique V."/>
        </authorList>
    </citation>
    <scope>NUCLEOTIDE SEQUENCE [LARGE SCALE GENOMIC DNA]</scope>
    <source>
        <strain evidence="3">cv. Victoria</strain>
        <tissue evidence="2">Leaf</tissue>
    </source>
</reference>
<proteinExistence type="predicted"/>
<feature type="region of interest" description="Disordered" evidence="1">
    <location>
        <begin position="103"/>
        <end position="134"/>
    </location>
</feature>
<dbReference type="Gramene" id="TVU34476">
    <property type="protein sequence ID" value="TVU34476"/>
    <property type="gene ID" value="EJB05_16311"/>
</dbReference>
<sequence length="197" mass="21797">MATMEFSVTELPHRCLRPCMFDVGETKDGATCMVYPDKFNIGVIVLRRGDDGGERWVLDRVVPLDTQLQGAAVAAVADGMKAWEVMRERAYAFDLVPASRGIQSPLPPASHPADTAMGEEEAPTATVSPLRHQRRLDSRARAASSIFNPLSTLPVTMGGLLLKMLPKMHYEALAKLKRSRKELKRTLHQNEEQAAML</sequence>
<evidence type="ECO:0000313" key="2">
    <source>
        <dbReference type="EMBL" id="TVU34476.1"/>
    </source>
</evidence>
<comment type="caution">
    <text evidence="2">The sequence shown here is derived from an EMBL/GenBank/DDBJ whole genome shotgun (WGS) entry which is preliminary data.</text>
</comment>
<organism evidence="2 3">
    <name type="scientific">Eragrostis curvula</name>
    <name type="common">weeping love grass</name>
    <dbReference type="NCBI Taxonomy" id="38414"/>
    <lineage>
        <taxon>Eukaryota</taxon>
        <taxon>Viridiplantae</taxon>
        <taxon>Streptophyta</taxon>
        <taxon>Embryophyta</taxon>
        <taxon>Tracheophyta</taxon>
        <taxon>Spermatophyta</taxon>
        <taxon>Magnoliopsida</taxon>
        <taxon>Liliopsida</taxon>
        <taxon>Poales</taxon>
        <taxon>Poaceae</taxon>
        <taxon>PACMAD clade</taxon>
        <taxon>Chloridoideae</taxon>
        <taxon>Eragrostideae</taxon>
        <taxon>Eragrostidinae</taxon>
        <taxon>Eragrostis</taxon>
    </lineage>
</organism>
<protein>
    <submittedName>
        <fullName evidence="2">Uncharacterized protein</fullName>
    </submittedName>
</protein>
<dbReference type="EMBL" id="RWGY01000009">
    <property type="protein sequence ID" value="TVU34476.1"/>
    <property type="molecule type" value="Genomic_DNA"/>
</dbReference>
<dbReference type="Proteomes" id="UP000324897">
    <property type="component" value="Unassembled WGS sequence"/>
</dbReference>
<dbReference type="AlphaFoldDB" id="A0A5J9VEQ6"/>
<evidence type="ECO:0000256" key="1">
    <source>
        <dbReference type="SAM" id="MobiDB-lite"/>
    </source>
</evidence>
<keyword evidence="3" id="KW-1185">Reference proteome</keyword>
<evidence type="ECO:0000313" key="3">
    <source>
        <dbReference type="Proteomes" id="UP000324897"/>
    </source>
</evidence>
<gene>
    <name evidence="2" type="ORF">EJB05_16311</name>
</gene>
<feature type="non-terminal residue" evidence="2">
    <location>
        <position position="1"/>
    </location>
</feature>
<name>A0A5J9VEQ6_9POAL</name>